<dbReference type="InterPro" id="IPR000120">
    <property type="entry name" value="Amidase"/>
</dbReference>
<dbReference type="Gene3D" id="3.90.1300.10">
    <property type="entry name" value="Amidase signature (AS) domain"/>
    <property type="match status" value="1"/>
</dbReference>
<dbReference type="InterPro" id="IPR023631">
    <property type="entry name" value="Amidase_dom"/>
</dbReference>
<evidence type="ECO:0000313" key="4">
    <source>
        <dbReference type="Proteomes" id="UP000027980"/>
    </source>
</evidence>
<gene>
    <name evidence="3" type="ORF">GZ22_14700</name>
</gene>
<feature type="domain" description="Amidase" evidence="2">
    <location>
        <begin position="24"/>
        <end position="455"/>
    </location>
</feature>
<evidence type="ECO:0000259" key="2">
    <source>
        <dbReference type="Pfam" id="PF01425"/>
    </source>
</evidence>
<evidence type="ECO:0000256" key="1">
    <source>
        <dbReference type="ARBA" id="ARBA00009199"/>
    </source>
</evidence>
<dbReference type="PANTHER" id="PTHR11895">
    <property type="entry name" value="TRANSAMIDASE"/>
    <property type="match status" value="1"/>
</dbReference>
<dbReference type="HOGENOM" id="CLU_009600_0_4_9"/>
<sequence>MTVEGKTVRELVTAIKDKEISPVEVASYYLEQTERKNGEINAFVTMNDKLLAEAKEAEAAVMRGEETGILHGIPVGIKDLTPVKGMRTTFGSPAYKDHIADRDATIVKRLRQAGALIMGKTNTPEFGHKGTTDNMVFGATVNPWDHSKTAGGSSGGAAAAVAAGMVPLAEGSDGGGSIRIPASLCGVFGFKPTYGRIPMDNNLGNVFGSSSPFVNHGPLSNNPDDSALFLEAVQGPSTTDPFSLPLLDSHIGSSYLEEQAQGLRIAYTPDFGMYAVDPEVRKVVEATFDNWRALGMSVETVDLNFDMDRHEFNGFFTSMWYAASAAGSAALLENNPEWVSDSYRDMIEKGKPLMASDYRAYERNRSTVWNRTQTVLQDYDLVLSPTLAVPAFDYHLLGPSIIDGQQVKEDADWMMTHAYNVTGLPAASLPAGLSQGRLPIGMQLAANRFQDARVLRAAKAYMDAYPLR</sequence>
<dbReference type="InterPro" id="IPR036928">
    <property type="entry name" value="AS_sf"/>
</dbReference>
<dbReference type="GO" id="GO:0003824">
    <property type="term" value="F:catalytic activity"/>
    <property type="evidence" value="ECO:0007669"/>
    <property type="project" value="InterPro"/>
</dbReference>
<dbReference type="OrthoDB" id="9811471at2"/>
<accession>A0A075LN25</accession>
<comment type="similarity">
    <text evidence="1">Belongs to the amidase family.</text>
</comment>
<dbReference type="Pfam" id="PF01425">
    <property type="entry name" value="Amidase"/>
    <property type="match status" value="1"/>
</dbReference>
<dbReference type="InterPro" id="IPR020556">
    <property type="entry name" value="Amidase_CS"/>
</dbReference>
<reference evidence="3 4" key="1">
    <citation type="submission" date="2014-07" db="EMBL/GenBank/DDBJ databases">
        <title>Complete genome sequence of a moderately halophilic bacterium Terribacillus aidingensis MP602, isolated from Cryptomeria fortunei in Tianmu mountain in China.</title>
        <authorList>
            <person name="Wang Y."/>
            <person name="Lu P."/>
            <person name="Zhang L."/>
        </authorList>
    </citation>
    <scope>NUCLEOTIDE SEQUENCE [LARGE SCALE GENOMIC DNA]</scope>
    <source>
        <strain evidence="3 4">MP602</strain>
    </source>
</reference>
<organism evidence="3 4">
    <name type="scientific">Terribacillus saccharophilus</name>
    <dbReference type="NCBI Taxonomy" id="361277"/>
    <lineage>
        <taxon>Bacteria</taxon>
        <taxon>Bacillati</taxon>
        <taxon>Bacillota</taxon>
        <taxon>Bacilli</taxon>
        <taxon>Bacillales</taxon>
        <taxon>Bacillaceae</taxon>
        <taxon>Terribacillus</taxon>
    </lineage>
</organism>
<dbReference type="EMBL" id="CP008876">
    <property type="protein sequence ID" value="AIF67764.1"/>
    <property type="molecule type" value="Genomic_DNA"/>
</dbReference>
<dbReference type="PANTHER" id="PTHR11895:SF7">
    <property type="entry name" value="GLUTAMYL-TRNA(GLN) AMIDOTRANSFERASE SUBUNIT A, MITOCHONDRIAL"/>
    <property type="match status" value="1"/>
</dbReference>
<dbReference type="KEGG" id="tap:GZ22_14700"/>
<dbReference type="PROSITE" id="PS00571">
    <property type="entry name" value="AMIDASES"/>
    <property type="match status" value="1"/>
</dbReference>
<dbReference type="SUPFAM" id="SSF75304">
    <property type="entry name" value="Amidase signature (AS) enzymes"/>
    <property type="match status" value="1"/>
</dbReference>
<proteinExistence type="inferred from homology"/>
<dbReference type="AlphaFoldDB" id="A0A075LN25"/>
<evidence type="ECO:0000313" key="3">
    <source>
        <dbReference type="EMBL" id="AIF67764.1"/>
    </source>
</evidence>
<protein>
    <recommendedName>
        <fullName evidence="2">Amidase domain-containing protein</fullName>
    </recommendedName>
</protein>
<dbReference type="Proteomes" id="UP000027980">
    <property type="component" value="Chromosome"/>
</dbReference>
<name>A0A075LN25_9BACI</name>